<dbReference type="Proteomes" id="UP001556170">
    <property type="component" value="Unassembled WGS sequence"/>
</dbReference>
<reference evidence="3 4" key="1">
    <citation type="submission" date="2024-06" db="EMBL/GenBank/DDBJ databases">
        <authorList>
            <person name="Woo H."/>
        </authorList>
    </citation>
    <scope>NUCLEOTIDE SEQUENCE [LARGE SCALE GENOMIC DNA]</scope>
    <source>
        <strain evidence="3 4">S2-g</strain>
    </source>
</reference>
<gene>
    <name evidence="3" type="ORF">ABQJ56_00855</name>
</gene>
<evidence type="ECO:0000313" key="4">
    <source>
        <dbReference type="Proteomes" id="UP001556170"/>
    </source>
</evidence>
<keyword evidence="2" id="KW-0808">Transferase</keyword>
<dbReference type="RefSeq" id="WP_367843096.1">
    <property type="nucleotide sequence ID" value="NZ_JBFOHL010000001.1"/>
</dbReference>
<evidence type="ECO:0000256" key="1">
    <source>
        <dbReference type="ARBA" id="ARBA00022676"/>
    </source>
</evidence>
<proteinExistence type="predicted"/>
<dbReference type="InterPro" id="IPR051199">
    <property type="entry name" value="LPS_LOS_Heptosyltrfase"/>
</dbReference>
<comment type="caution">
    <text evidence="3">The sequence shown here is derived from an EMBL/GenBank/DDBJ whole genome shotgun (WGS) entry which is preliminary data.</text>
</comment>
<dbReference type="PANTHER" id="PTHR30160:SF1">
    <property type="entry name" value="LIPOPOLYSACCHARIDE 1,2-N-ACETYLGLUCOSAMINETRANSFERASE-RELATED"/>
    <property type="match status" value="1"/>
</dbReference>
<keyword evidence="4" id="KW-1185">Reference proteome</keyword>
<dbReference type="Pfam" id="PF01075">
    <property type="entry name" value="Glyco_transf_9"/>
    <property type="match status" value="1"/>
</dbReference>
<sequence>MACSVALDMPHAPHPLVIRFGNLGDTVLLQPLLHKLRQRYGEPCDLLATGTWPAELYAGQPEVAEVLALRAPRRPLLLSRERWRAIGWLRERREAPVYVCEPCPHALLRIRRMLALAGVPAAQRTYLADLPIREHEHWVDHLLRFGDCTPSVFRGRCDALTVDPGAAPQLQVDAAARSDCERWLHAHGLHGRPLVLLQPAGKHTKRWSGLRAIRNDDKAWPVQCWAALAWTILETLPSARVLLCGSPQEAGYLDGIRAIAASEAVLSLADELPLARLKALLGCAHSMISVDTGPAHLAAAEGCPLVVMSGGASPAQRAPRAAPGGVVRVLGGAPHGKRVDALSVEQVAGAWRGLPPRQARWRAVA</sequence>
<protein>
    <submittedName>
        <fullName evidence="3">Glycosyltransferase family 9 protein</fullName>
    </submittedName>
</protein>
<dbReference type="SUPFAM" id="SSF53756">
    <property type="entry name" value="UDP-Glycosyltransferase/glycogen phosphorylase"/>
    <property type="match status" value="1"/>
</dbReference>
<dbReference type="PANTHER" id="PTHR30160">
    <property type="entry name" value="TETRAACYLDISACCHARIDE 4'-KINASE-RELATED"/>
    <property type="match status" value="1"/>
</dbReference>
<dbReference type="Gene3D" id="3.40.50.2000">
    <property type="entry name" value="Glycogen Phosphorylase B"/>
    <property type="match status" value="2"/>
</dbReference>
<accession>A0ABV3QJV0</accession>
<keyword evidence="1" id="KW-0328">Glycosyltransferase</keyword>
<dbReference type="EMBL" id="JBFOHL010000001">
    <property type="protein sequence ID" value="MEW9622782.1"/>
    <property type="molecule type" value="Genomic_DNA"/>
</dbReference>
<dbReference type="InterPro" id="IPR002201">
    <property type="entry name" value="Glyco_trans_9"/>
</dbReference>
<name>A0ABV3QJV0_9GAMM</name>
<evidence type="ECO:0000256" key="2">
    <source>
        <dbReference type="ARBA" id="ARBA00022679"/>
    </source>
</evidence>
<evidence type="ECO:0000313" key="3">
    <source>
        <dbReference type="EMBL" id="MEW9622782.1"/>
    </source>
</evidence>
<organism evidence="3 4">
    <name type="scientific">Rhodanobacter geophilus</name>
    <dbReference type="NCBI Taxonomy" id="3162488"/>
    <lineage>
        <taxon>Bacteria</taxon>
        <taxon>Pseudomonadati</taxon>
        <taxon>Pseudomonadota</taxon>
        <taxon>Gammaproteobacteria</taxon>
        <taxon>Lysobacterales</taxon>
        <taxon>Rhodanobacteraceae</taxon>
        <taxon>Rhodanobacter</taxon>
    </lineage>
</organism>